<reference evidence="1 2" key="1">
    <citation type="submission" date="2020-02" db="EMBL/GenBank/DDBJ databases">
        <title>TSPV1: a spherical archaeal virus with filaments.</title>
        <authorList>
            <person name="Hartman R."/>
            <person name="Young M."/>
            <person name="Biewenga L."/>
            <person name="Munson-McGee J."/>
            <person name="Refai M."/>
            <person name="Boyd E."/>
            <person name="Bothner B."/>
            <person name="Lawrence C.M."/>
        </authorList>
    </citation>
    <scope>NUCLEOTIDE SEQUENCE [LARGE SCALE GENOMIC DNA]</scope>
    <source>
        <strain evidence="1 2">CP001</strain>
    </source>
</reference>
<dbReference type="EMBL" id="MT047590">
    <property type="protein sequence ID" value="QIM61627.1"/>
    <property type="molecule type" value="Genomic_DNA"/>
</dbReference>
<dbReference type="KEGG" id="vg:80402472"/>
<evidence type="ECO:0000313" key="1">
    <source>
        <dbReference type="EMBL" id="QIM61627.1"/>
    </source>
</evidence>
<dbReference type="Proteomes" id="UP000501040">
    <property type="component" value="Genome"/>
</dbReference>
<accession>A0A6G8J3J8</accession>
<keyword evidence="2" id="KW-1185">Reference proteome</keyword>
<name>A0A6G8J3J8_9VIRU</name>
<sequence>MHNMVTKAKAKKCDVGGYLRAGRTLYYVGDPNTAVMYARVIEGLIRSRRRPKCAKCGRAVEGMAHAVVWDTCEGIEGALCWSCASKYLNYMVWDNDGAIRL</sequence>
<proteinExistence type="predicted"/>
<dbReference type="GeneID" id="80402472"/>
<protein>
    <submittedName>
        <fullName evidence="1">Uncharacterized protein</fullName>
    </submittedName>
</protein>
<organism evidence="1 2">
    <name type="scientific">Thermoproteus spherical piliferous virus 1</name>
    <dbReference type="NCBI Taxonomy" id="2713157"/>
    <lineage>
        <taxon>Viruses</taxon>
        <taxon>Viruses incertae sedis</taxon>
        <taxon>Globuloviridae</taxon>
        <taxon>Alphaglobulovirus</taxon>
        <taxon>Alphaglobulovirus sileriense</taxon>
    </lineage>
</organism>
<dbReference type="RefSeq" id="YP_010772747.1">
    <property type="nucleotide sequence ID" value="NC_074654.1"/>
</dbReference>
<evidence type="ECO:0000313" key="2">
    <source>
        <dbReference type="Proteomes" id="UP000501040"/>
    </source>
</evidence>